<gene>
    <name evidence="7" type="ORF">QBC34DRAFT_462378</name>
</gene>
<evidence type="ECO:0000256" key="5">
    <source>
        <dbReference type="ARBA" id="ARBA00022801"/>
    </source>
</evidence>
<dbReference type="Proteomes" id="UP001321760">
    <property type="component" value="Unassembled WGS sequence"/>
</dbReference>
<dbReference type="InterPro" id="IPR029058">
    <property type="entry name" value="AB_hydrolase_fold"/>
</dbReference>
<dbReference type="InterPro" id="IPR001563">
    <property type="entry name" value="Peptidase_S10"/>
</dbReference>
<dbReference type="PRINTS" id="PR00724">
    <property type="entry name" value="CRBOXYPTASEC"/>
</dbReference>
<accession>A0AAV9GPC4</accession>
<comment type="caution">
    <text evidence="7">The sequence shown here is derived from an EMBL/GenBank/DDBJ whole genome shotgun (WGS) entry which is preliminary data.</text>
</comment>
<name>A0AAV9GPC4_9PEZI</name>
<evidence type="ECO:0000256" key="1">
    <source>
        <dbReference type="ARBA" id="ARBA00009431"/>
    </source>
</evidence>
<keyword evidence="4" id="KW-0732">Signal</keyword>
<protein>
    <submittedName>
        <fullName evidence="7">Alpha/Beta hydrolase protein</fullName>
    </submittedName>
</protein>
<evidence type="ECO:0000256" key="2">
    <source>
        <dbReference type="ARBA" id="ARBA00022645"/>
    </source>
</evidence>
<reference evidence="7" key="2">
    <citation type="submission" date="2023-05" db="EMBL/GenBank/DDBJ databases">
        <authorList>
            <consortium name="Lawrence Berkeley National Laboratory"/>
            <person name="Steindorff A."/>
            <person name="Hensen N."/>
            <person name="Bonometti L."/>
            <person name="Westerberg I."/>
            <person name="Brannstrom I.O."/>
            <person name="Guillou S."/>
            <person name="Cros-Aarteil S."/>
            <person name="Calhoun S."/>
            <person name="Haridas S."/>
            <person name="Kuo A."/>
            <person name="Mondo S."/>
            <person name="Pangilinan J."/>
            <person name="Riley R."/>
            <person name="Labutti K."/>
            <person name="Andreopoulos B."/>
            <person name="Lipzen A."/>
            <person name="Chen C."/>
            <person name="Yanf M."/>
            <person name="Daum C."/>
            <person name="Ng V."/>
            <person name="Clum A."/>
            <person name="Ohm R."/>
            <person name="Martin F."/>
            <person name="Silar P."/>
            <person name="Natvig D."/>
            <person name="Lalanne C."/>
            <person name="Gautier V."/>
            <person name="Ament-Velasquez S.L."/>
            <person name="Kruys A."/>
            <person name="Hutchinson M.I."/>
            <person name="Powell A.J."/>
            <person name="Barry K."/>
            <person name="Miller A.N."/>
            <person name="Grigoriev I.V."/>
            <person name="Debuchy R."/>
            <person name="Gladieux P."/>
            <person name="Thoren M.H."/>
            <person name="Johannesson H."/>
        </authorList>
    </citation>
    <scope>NUCLEOTIDE SEQUENCE</scope>
    <source>
        <strain evidence="7">PSN243</strain>
    </source>
</reference>
<keyword evidence="5 7" id="KW-0378">Hydrolase</keyword>
<keyword evidence="8" id="KW-1185">Reference proteome</keyword>
<feature type="non-terminal residue" evidence="7">
    <location>
        <position position="1"/>
    </location>
</feature>
<dbReference type="AlphaFoldDB" id="A0AAV9GPC4"/>
<keyword evidence="3" id="KW-0645">Protease</keyword>
<dbReference type="Gene3D" id="1.10.287.410">
    <property type="match status" value="1"/>
</dbReference>
<dbReference type="SUPFAM" id="SSF53474">
    <property type="entry name" value="alpha/beta-Hydrolases"/>
    <property type="match status" value="1"/>
</dbReference>
<evidence type="ECO:0000313" key="7">
    <source>
        <dbReference type="EMBL" id="KAK4449805.1"/>
    </source>
</evidence>
<dbReference type="GO" id="GO:0006508">
    <property type="term" value="P:proteolysis"/>
    <property type="evidence" value="ECO:0007669"/>
    <property type="project" value="UniProtKB-KW"/>
</dbReference>
<dbReference type="GO" id="GO:0004185">
    <property type="term" value="F:serine-type carboxypeptidase activity"/>
    <property type="evidence" value="ECO:0007669"/>
    <property type="project" value="InterPro"/>
</dbReference>
<keyword evidence="6" id="KW-0325">Glycoprotein</keyword>
<reference evidence="7" key="1">
    <citation type="journal article" date="2023" name="Mol. Phylogenet. Evol.">
        <title>Genome-scale phylogeny and comparative genomics of the fungal order Sordariales.</title>
        <authorList>
            <person name="Hensen N."/>
            <person name="Bonometti L."/>
            <person name="Westerberg I."/>
            <person name="Brannstrom I.O."/>
            <person name="Guillou S."/>
            <person name="Cros-Aarteil S."/>
            <person name="Calhoun S."/>
            <person name="Haridas S."/>
            <person name="Kuo A."/>
            <person name="Mondo S."/>
            <person name="Pangilinan J."/>
            <person name="Riley R."/>
            <person name="LaButti K."/>
            <person name="Andreopoulos B."/>
            <person name="Lipzen A."/>
            <person name="Chen C."/>
            <person name="Yan M."/>
            <person name="Daum C."/>
            <person name="Ng V."/>
            <person name="Clum A."/>
            <person name="Steindorff A."/>
            <person name="Ohm R.A."/>
            <person name="Martin F."/>
            <person name="Silar P."/>
            <person name="Natvig D.O."/>
            <person name="Lalanne C."/>
            <person name="Gautier V."/>
            <person name="Ament-Velasquez S.L."/>
            <person name="Kruys A."/>
            <person name="Hutchinson M.I."/>
            <person name="Powell A.J."/>
            <person name="Barry K."/>
            <person name="Miller A.N."/>
            <person name="Grigoriev I.V."/>
            <person name="Debuchy R."/>
            <person name="Gladieux P."/>
            <person name="Hiltunen Thoren M."/>
            <person name="Johannesson H."/>
        </authorList>
    </citation>
    <scope>NUCLEOTIDE SEQUENCE</scope>
    <source>
        <strain evidence="7">PSN243</strain>
    </source>
</reference>
<evidence type="ECO:0000256" key="3">
    <source>
        <dbReference type="ARBA" id="ARBA00022670"/>
    </source>
</evidence>
<evidence type="ECO:0000256" key="4">
    <source>
        <dbReference type="ARBA" id="ARBA00022729"/>
    </source>
</evidence>
<dbReference type="Pfam" id="PF00450">
    <property type="entry name" value="Peptidase_S10"/>
    <property type="match status" value="1"/>
</dbReference>
<proteinExistence type="inferred from homology"/>
<dbReference type="EMBL" id="MU865935">
    <property type="protein sequence ID" value="KAK4449805.1"/>
    <property type="molecule type" value="Genomic_DNA"/>
</dbReference>
<dbReference type="PANTHER" id="PTHR11802">
    <property type="entry name" value="SERINE PROTEASE FAMILY S10 SERINE CARBOXYPEPTIDASE"/>
    <property type="match status" value="1"/>
</dbReference>
<dbReference type="Gene3D" id="3.40.50.1820">
    <property type="entry name" value="alpha/beta hydrolase"/>
    <property type="match status" value="1"/>
</dbReference>
<evidence type="ECO:0000256" key="6">
    <source>
        <dbReference type="ARBA" id="ARBA00023180"/>
    </source>
</evidence>
<sequence>TVGTYTISETGENVCKAGSKQWAGLVNVSEGNSVFYWFFESKHQPETDPVIVWIDGGPGISSMMGLFLQAGPCRVQPGANTTIANPHSWTNFANVLFIDNPAGVGFSHTTRPPSSASMPSAASDINTLLTTFFTTMFPHLATNPLHLVGESIGGHWVPHFASHIHTTHPITSIILLNGVVSQTHSGDGALYDHFCDPERSNVLFNHTACTAMAETQIECDFLSDQCVETYDEFICRAAFGYCGGQHGRWYNEYGPGMPDPYDDRFVCREGEFACGNFDMGFVEYLNRREVKRALRVDEGVEYRVFNATVNRAWGEKAVMAVPTTREVSWILEETEMWVLVVNGNNDAVVETSGQKRVFEHIIRWKGQAAFRLRRFVDWFWTKDGELVKGGELKSVGKLAFVTVDDAGHLPALRQPEPVSFVVKCWITGGRGEKCPRLGD</sequence>
<organism evidence="7 8">
    <name type="scientific">Podospora aff. communis PSN243</name>
    <dbReference type="NCBI Taxonomy" id="3040156"/>
    <lineage>
        <taxon>Eukaryota</taxon>
        <taxon>Fungi</taxon>
        <taxon>Dikarya</taxon>
        <taxon>Ascomycota</taxon>
        <taxon>Pezizomycotina</taxon>
        <taxon>Sordariomycetes</taxon>
        <taxon>Sordariomycetidae</taxon>
        <taxon>Sordariales</taxon>
        <taxon>Podosporaceae</taxon>
        <taxon>Podospora</taxon>
    </lineage>
</organism>
<comment type="similarity">
    <text evidence="1">Belongs to the peptidase S10 family.</text>
</comment>
<dbReference type="PANTHER" id="PTHR11802:SF3">
    <property type="entry name" value="RETINOID-INDUCIBLE SERINE CARBOXYPEPTIDASE"/>
    <property type="match status" value="1"/>
</dbReference>
<keyword evidence="2" id="KW-0121">Carboxypeptidase</keyword>
<evidence type="ECO:0000313" key="8">
    <source>
        <dbReference type="Proteomes" id="UP001321760"/>
    </source>
</evidence>